<sequence length="193" mass="20826">MANVQHLRHSPLEPRIQELEQASGDAVALREVPFTTMVGLRAAPGSTGHEALASALGGLPAQVGDVVGDVDSTAVLWLSPDEFLAVDQPDTGLAASLESTLGDNSGQVLDLSANRTFIELSGEASEPVLRKTVPLDLHLRSWPVNKAYATQVALTPVMVWRVAEHTWWIAPRISFADHVVNFLLDAMLEFREG</sequence>
<proteinExistence type="predicted"/>
<dbReference type="Pfam" id="PF04268">
    <property type="entry name" value="SoxG"/>
    <property type="match status" value="1"/>
</dbReference>
<dbReference type="EMBL" id="BAAAMN010000017">
    <property type="protein sequence ID" value="GAA2032705.1"/>
    <property type="molecule type" value="Genomic_DNA"/>
</dbReference>
<dbReference type="SUPFAM" id="SSF103025">
    <property type="entry name" value="Folate-binding domain"/>
    <property type="match status" value="1"/>
</dbReference>
<accession>A0ABP5FUT4</accession>
<organism evidence="1 2">
    <name type="scientific">Yaniella flava</name>
    <dbReference type="NCBI Taxonomy" id="287930"/>
    <lineage>
        <taxon>Bacteria</taxon>
        <taxon>Bacillati</taxon>
        <taxon>Actinomycetota</taxon>
        <taxon>Actinomycetes</taxon>
        <taxon>Micrococcales</taxon>
        <taxon>Micrococcaceae</taxon>
        <taxon>Yaniella</taxon>
    </lineage>
</organism>
<dbReference type="Proteomes" id="UP001501461">
    <property type="component" value="Unassembled WGS sequence"/>
</dbReference>
<protein>
    <submittedName>
        <fullName evidence="1">Sarcosine oxidase subunit gamma family protein</fullName>
    </submittedName>
</protein>
<gene>
    <name evidence="1" type="ORF">GCM10009720_11380</name>
</gene>
<dbReference type="RefSeq" id="WP_343956647.1">
    <property type="nucleotide sequence ID" value="NZ_BAAAMN010000017.1"/>
</dbReference>
<dbReference type="InterPro" id="IPR007375">
    <property type="entry name" value="SoxG"/>
</dbReference>
<reference evidence="2" key="1">
    <citation type="journal article" date="2019" name="Int. J. Syst. Evol. Microbiol.">
        <title>The Global Catalogue of Microorganisms (GCM) 10K type strain sequencing project: providing services to taxonomists for standard genome sequencing and annotation.</title>
        <authorList>
            <consortium name="The Broad Institute Genomics Platform"/>
            <consortium name="The Broad Institute Genome Sequencing Center for Infectious Disease"/>
            <person name="Wu L."/>
            <person name="Ma J."/>
        </authorList>
    </citation>
    <scope>NUCLEOTIDE SEQUENCE [LARGE SCALE GENOMIC DNA]</scope>
    <source>
        <strain evidence="2">JCM 13595</strain>
    </source>
</reference>
<dbReference type="InterPro" id="IPR027266">
    <property type="entry name" value="TrmE/GcvT-like"/>
</dbReference>
<dbReference type="Gene3D" id="3.30.1360.120">
    <property type="entry name" value="Probable tRNA modification gtpase trme, domain 1"/>
    <property type="match status" value="1"/>
</dbReference>
<name>A0ABP5FUT4_9MICC</name>
<comment type="caution">
    <text evidence="1">The sequence shown here is derived from an EMBL/GenBank/DDBJ whole genome shotgun (WGS) entry which is preliminary data.</text>
</comment>
<evidence type="ECO:0000313" key="1">
    <source>
        <dbReference type="EMBL" id="GAA2032705.1"/>
    </source>
</evidence>
<keyword evidence="2" id="KW-1185">Reference proteome</keyword>
<dbReference type="Gene3D" id="3.30.70.1520">
    <property type="entry name" value="Heterotetrameric sarcosine oxidase"/>
    <property type="match status" value="1"/>
</dbReference>
<evidence type="ECO:0000313" key="2">
    <source>
        <dbReference type="Proteomes" id="UP001501461"/>
    </source>
</evidence>